<dbReference type="AlphaFoldDB" id="F0WMX0"/>
<reference evidence="1" key="2">
    <citation type="submission" date="2011-02" db="EMBL/GenBank/DDBJ databases">
        <authorList>
            <person name="MacLean D."/>
        </authorList>
    </citation>
    <scope>NUCLEOTIDE SEQUENCE</scope>
</reference>
<dbReference type="HOGENOM" id="CLU_107376_0_0_1"/>
<sequence>MENFSNKFRNKTLRNTGWKLEKALTPIEYTKRADQLAKLNKKAVEWMEDVDKTNWATAYSPCARFGTMTSENCTAKGNTYLSMNHIIHANDISTRNNVESVNSTLMAARLEPLLDCLMTIEKYVSGYWVEFTSNMTKWGQLDDFAEKKLVADALPAVKRGGQLSAEYANDQDKAFDPCSCAYFQYLDARSVNVVESLKHINNLSILLNFIGMSWTKAVYKQAYDS</sequence>
<gene>
    <name evidence="1" type="primary">AlNc14C162G7805</name>
    <name evidence="1" type="ORF">ALNC14_087980</name>
</gene>
<protein>
    <submittedName>
        <fullName evidence="1">AlNc14C162G7805 protein</fullName>
    </submittedName>
</protein>
<reference evidence="1" key="1">
    <citation type="journal article" date="2011" name="PLoS Biol.">
        <title>Gene gain and loss during evolution of obligate parasitism in the white rust pathogen of Arabidopsis thaliana.</title>
        <authorList>
            <person name="Kemen E."/>
            <person name="Gardiner A."/>
            <person name="Schultz-Larsen T."/>
            <person name="Kemen A.C."/>
            <person name="Balmuth A.L."/>
            <person name="Robert-Seilaniantz A."/>
            <person name="Bailey K."/>
            <person name="Holub E."/>
            <person name="Studholme D.J."/>
            <person name="Maclean D."/>
            <person name="Jones J.D."/>
        </authorList>
    </citation>
    <scope>NUCLEOTIDE SEQUENCE</scope>
</reference>
<accession>F0WMX0</accession>
<evidence type="ECO:0000313" key="1">
    <source>
        <dbReference type="EMBL" id="CCA22655.1"/>
    </source>
</evidence>
<name>F0WMX0_9STRA</name>
<proteinExistence type="predicted"/>
<dbReference type="EMBL" id="FR824207">
    <property type="protein sequence ID" value="CCA22655.1"/>
    <property type="molecule type" value="Genomic_DNA"/>
</dbReference>
<organism evidence="1">
    <name type="scientific">Albugo laibachii Nc14</name>
    <dbReference type="NCBI Taxonomy" id="890382"/>
    <lineage>
        <taxon>Eukaryota</taxon>
        <taxon>Sar</taxon>
        <taxon>Stramenopiles</taxon>
        <taxon>Oomycota</taxon>
        <taxon>Peronosporomycetes</taxon>
        <taxon>Albuginales</taxon>
        <taxon>Albuginaceae</taxon>
        <taxon>Albugo</taxon>
    </lineage>
</organism>